<evidence type="ECO:0000256" key="1">
    <source>
        <dbReference type="ARBA" id="ARBA00004116"/>
    </source>
</evidence>
<name>A0AA86RRM5_9FABA</name>
<sequence>MRFPLHFVAAVSAVLVTTWMAHMRSGSEEEVEGVKLWHYEGVPIEGGVGPESFAFDPRGEGPYTGVSDGRIIKWQRSENRWLNFSVTSLHSAVESVPTTSFVEAFGLVGNAVLLLPVQDTTSDDGKVDKVVFGRDEACGGAYEEHPKKEHLCGRPLGLCFSMLSNELYIADAYNGLVAVGPNGGTPSRLISILEEEEKGEALSFTNGLDVDPRTGAVYFTSSSSKYQRRNYVSLILSRDKSGKLMKYEPQSEKVSILLNNLSFANGVALSKDGDYILIIETTTCRVLRYWLETSKAGTLEVFAVLPGFPDNIKRSPRGGFWVGINSRREKLIQWILSYPWIGQVLLKLPLDTTKAFSYLSKLKRSSGLAIRLSEYGEILEVFEDKSWNKGGSISEVEERDGILWVGSIDAPFVRKYTIHK</sequence>
<evidence type="ECO:0000256" key="2">
    <source>
        <dbReference type="ARBA" id="ARBA00009191"/>
    </source>
</evidence>
<keyword evidence="5" id="KW-0325">Glycoprotein</keyword>
<evidence type="ECO:0000256" key="6">
    <source>
        <dbReference type="SAM" id="SignalP"/>
    </source>
</evidence>
<evidence type="ECO:0000256" key="5">
    <source>
        <dbReference type="ARBA" id="ARBA00023180"/>
    </source>
</evidence>
<dbReference type="GO" id="GO:0005773">
    <property type="term" value="C:vacuole"/>
    <property type="evidence" value="ECO:0007669"/>
    <property type="project" value="UniProtKB-SubCell"/>
</dbReference>
<accession>A0AA86RRM5</accession>
<gene>
    <name evidence="8" type="ORF">AYBTSS11_LOCUS3535</name>
</gene>
<dbReference type="InterPro" id="IPR011042">
    <property type="entry name" value="6-blade_b-propeller_TolB-like"/>
</dbReference>
<dbReference type="Proteomes" id="UP001189624">
    <property type="component" value="Chromosome 1"/>
</dbReference>
<evidence type="ECO:0000313" key="9">
    <source>
        <dbReference type="Proteomes" id="UP001189624"/>
    </source>
</evidence>
<feature type="signal peptide" evidence="6">
    <location>
        <begin position="1"/>
        <end position="21"/>
    </location>
</feature>
<dbReference type="GO" id="GO:0016787">
    <property type="term" value="F:hydrolase activity"/>
    <property type="evidence" value="ECO:0007669"/>
    <property type="project" value="TreeGrafter"/>
</dbReference>
<keyword evidence="3" id="KW-0926">Vacuole</keyword>
<dbReference type="PANTHER" id="PTHR10426:SF79">
    <property type="entry name" value="PROTEIN STRICTOSIDINE SYNTHASE-LIKE 2"/>
    <property type="match status" value="1"/>
</dbReference>
<protein>
    <recommendedName>
        <fullName evidence="7">Strictosidine synthase conserved region domain-containing protein</fullName>
    </recommendedName>
</protein>
<dbReference type="EMBL" id="OY731398">
    <property type="protein sequence ID" value="CAJ1914028.1"/>
    <property type="molecule type" value="Genomic_DNA"/>
</dbReference>
<dbReference type="FunFam" id="2.120.10.30:FF:000032">
    <property type="entry name" value="Protein STRICTOSIDINE SYNTHASE-LIKE 13"/>
    <property type="match status" value="1"/>
</dbReference>
<dbReference type="PANTHER" id="PTHR10426">
    <property type="entry name" value="STRICTOSIDINE SYNTHASE-RELATED"/>
    <property type="match status" value="1"/>
</dbReference>
<keyword evidence="4 6" id="KW-0732">Signal</keyword>
<dbReference type="InterPro" id="IPR018119">
    <property type="entry name" value="Strictosidine_synth_cons-reg"/>
</dbReference>
<comment type="subcellular location">
    <subcellularLocation>
        <location evidence="1">Vacuole</location>
    </subcellularLocation>
</comment>
<organism evidence="8 9">
    <name type="scientific">Sphenostylis stenocarpa</name>
    <dbReference type="NCBI Taxonomy" id="92480"/>
    <lineage>
        <taxon>Eukaryota</taxon>
        <taxon>Viridiplantae</taxon>
        <taxon>Streptophyta</taxon>
        <taxon>Embryophyta</taxon>
        <taxon>Tracheophyta</taxon>
        <taxon>Spermatophyta</taxon>
        <taxon>Magnoliopsida</taxon>
        <taxon>eudicotyledons</taxon>
        <taxon>Gunneridae</taxon>
        <taxon>Pentapetalae</taxon>
        <taxon>rosids</taxon>
        <taxon>fabids</taxon>
        <taxon>Fabales</taxon>
        <taxon>Fabaceae</taxon>
        <taxon>Papilionoideae</taxon>
        <taxon>50 kb inversion clade</taxon>
        <taxon>NPAAA clade</taxon>
        <taxon>indigoferoid/millettioid clade</taxon>
        <taxon>Phaseoleae</taxon>
        <taxon>Sphenostylis</taxon>
    </lineage>
</organism>
<dbReference type="Gramene" id="rna-AYBTSS11_LOCUS3535">
    <property type="protein sequence ID" value="CAJ1914028.1"/>
    <property type="gene ID" value="gene-AYBTSS11_LOCUS3535"/>
</dbReference>
<dbReference type="AlphaFoldDB" id="A0AA86RRM5"/>
<evidence type="ECO:0000259" key="7">
    <source>
        <dbReference type="Pfam" id="PF03088"/>
    </source>
</evidence>
<keyword evidence="9" id="KW-1185">Reference proteome</keyword>
<dbReference type="Pfam" id="PF03088">
    <property type="entry name" value="Str_synth"/>
    <property type="match status" value="1"/>
</dbReference>
<dbReference type="Gene3D" id="2.120.10.30">
    <property type="entry name" value="TolB, C-terminal domain"/>
    <property type="match status" value="2"/>
</dbReference>
<proteinExistence type="inferred from homology"/>
<dbReference type="Pfam" id="PF20067">
    <property type="entry name" value="SSL_N"/>
    <property type="match status" value="1"/>
</dbReference>
<comment type="similarity">
    <text evidence="2">Belongs to the strictosidine synthase family.</text>
</comment>
<dbReference type="SUPFAM" id="SSF63829">
    <property type="entry name" value="Calcium-dependent phosphotriesterase"/>
    <property type="match status" value="1"/>
</dbReference>
<reference evidence="8" key="1">
    <citation type="submission" date="2023-10" db="EMBL/GenBank/DDBJ databases">
        <authorList>
            <person name="Domelevo Entfellner J.-B."/>
        </authorList>
    </citation>
    <scope>NUCLEOTIDE SEQUENCE</scope>
</reference>
<feature type="chain" id="PRO_5041685863" description="Strictosidine synthase conserved region domain-containing protein" evidence="6">
    <location>
        <begin position="22"/>
        <end position="420"/>
    </location>
</feature>
<evidence type="ECO:0000256" key="4">
    <source>
        <dbReference type="ARBA" id="ARBA00022729"/>
    </source>
</evidence>
<feature type="domain" description="Strictosidine synthase conserved region" evidence="7">
    <location>
        <begin position="206"/>
        <end position="292"/>
    </location>
</feature>
<dbReference type="GO" id="GO:0012505">
    <property type="term" value="C:endomembrane system"/>
    <property type="evidence" value="ECO:0007669"/>
    <property type="project" value="TreeGrafter"/>
</dbReference>
<evidence type="ECO:0000313" key="8">
    <source>
        <dbReference type="EMBL" id="CAJ1914028.1"/>
    </source>
</evidence>
<evidence type="ECO:0000256" key="3">
    <source>
        <dbReference type="ARBA" id="ARBA00022554"/>
    </source>
</evidence>